<accession>A0ACB0YXN5</accession>
<proteinExistence type="predicted"/>
<evidence type="ECO:0000313" key="2">
    <source>
        <dbReference type="Proteomes" id="UP001497535"/>
    </source>
</evidence>
<gene>
    <name evidence="1" type="ORF">MENTE1834_LOCUS17977</name>
</gene>
<dbReference type="EMBL" id="CAVMJV010000020">
    <property type="protein sequence ID" value="CAK5067934.1"/>
    <property type="molecule type" value="Genomic_DNA"/>
</dbReference>
<evidence type="ECO:0000313" key="1">
    <source>
        <dbReference type="EMBL" id="CAK5067934.1"/>
    </source>
</evidence>
<organism evidence="1 2">
    <name type="scientific">Meloidogyne enterolobii</name>
    <name type="common">Root-knot nematode worm</name>
    <name type="synonym">Meloidogyne mayaguensis</name>
    <dbReference type="NCBI Taxonomy" id="390850"/>
    <lineage>
        <taxon>Eukaryota</taxon>
        <taxon>Metazoa</taxon>
        <taxon>Ecdysozoa</taxon>
        <taxon>Nematoda</taxon>
        <taxon>Chromadorea</taxon>
        <taxon>Rhabditida</taxon>
        <taxon>Tylenchina</taxon>
        <taxon>Tylenchomorpha</taxon>
        <taxon>Tylenchoidea</taxon>
        <taxon>Meloidogynidae</taxon>
        <taxon>Meloidogyninae</taxon>
        <taxon>Meloidogyne</taxon>
    </lineage>
</organism>
<keyword evidence="2" id="KW-1185">Reference proteome</keyword>
<comment type="caution">
    <text evidence="1">The sequence shown here is derived from an EMBL/GenBank/DDBJ whole genome shotgun (WGS) entry which is preliminary data.</text>
</comment>
<name>A0ACB0YXN5_MELEN</name>
<sequence>MNNDNSKYVNFVELKNKWSELNRACYENTRCTNKHTGKCIEGNGYGIIINDENIKYVLKNGGTNKYVCVYIENSFNNPHHCFEYSLYYFEVKCMFEGEFNKGVNHMSIYFDDCNTIYFATEAKIKNEKSEYFKLDNISWNNNDIYGCGVVYPPTNMTNEFPYIFFTQNGKQIGKGIISTKITGSYTPFVEIRCCSIEANFGNNLETNPFKYDISKLSVLKEFY</sequence>
<dbReference type="Proteomes" id="UP001497535">
    <property type="component" value="Unassembled WGS sequence"/>
</dbReference>
<reference evidence="1" key="1">
    <citation type="submission" date="2023-11" db="EMBL/GenBank/DDBJ databases">
        <authorList>
            <person name="Poullet M."/>
        </authorList>
    </citation>
    <scope>NUCLEOTIDE SEQUENCE</scope>
    <source>
        <strain evidence="1">E1834</strain>
    </source>
</reference>
<protein>
    <submittedName>
        <fullName evidence="1">Uncharacterized protein</fullName>
    </submittedName>
</protein>